<evidence type="ECO:0000313" key="2">
    <source>
        <dbReference type="EMBL" id="CAB4125837.1"/>
    </source>
</evidence>
<dbReference type="EMBL" id="LR796187">
    <property type="protein sequence ID" value="CAB4125837.1"/>
    <property type="molecule type" value="Genomic_DNA"/>
</dbReference>
<gene>
    <name evidence="3" type="ORF">UFOVP181_401</name>
    <name evidence="2" type="ORF">UFOVP57_238</name>
</gene>
<dbReference type="EMBL" id="LR798231">
    <property type="protein sequence ID" value="CAB5209283.1"/>
    <property type="molecule type" value="Genomic_DNA"/>
</dbReference>
<evidence type="ECO:0000313" key="3">
    <source>
        <dbReference type="EMBL" id="CAB5209283.1"/>
    </source>
</evidence>
<sequence length="172" mass="18368">MNSYRDLVAKLEAISNRVEEGAQMAPPSVPELPIAECGNMPSGMMGMRDQPDQVTMNVSMNGTGAGGIRDLMSILRDIENGTDEPQHSTDGPDDMIVGVEEPEMEEEIDGGFQSATTEPGEETADVDAVTRTGNDMHSKGGEAPKVNGGGNPFVKEGLLDQLSSLYQEVKLR</sequence>
<proteinExistence type="predicted"/>
<organism evidence="2">
    <name type="scientific">uncultured Caudovirales phage</name>
    <dbReference type="NCBI Taxonomy" id="2100421"/>
    <lineage>
        <taxon>Viruses</taxon>
        <taxon>Duplodnaviria</taxon>
        <taxon>Heunggongvirae</taxon>
        <taxon>Uroviricota</taxon>
        <taxon>Caudoviricetes</taxon>
        <taxon>Peduoviridae</taxon>
        <taxon>Maltschvirus</taxon>
        <taxon>Maltschvirus maltsch</taxon>
    </lineage>
</organism>
<evidence type="ECO:0000256" key="1">
    <source>
        <dbReference type="SAM" id="MobiDB-lite"/>
    </source>
</evidence>
<protein>
    <submittedName>
        <fullName evidence="2">Uncharacterized protein</fullName>
    </submittedName>
</protein>
<name>A0A6J5KXX3_9CAUD</name>
<reference evidence="2" key="1">
    <citation type="submission" date="2020-04" db="EMBL/GenBank/DDBJ databases">
        <authorList>
            <person name="Chiriac C."/>
            <person name="Salcher M."/>
            <person name="Ghai R."/>
            <person name="Kavagutti S V."/>
        </authorList>
    </citation>
    <scope>NUCLEOTIDE SEQUENCE</scope>
</reference>
<feature type="region of interest" description="Disordered" evidence="1">
    <location>
        <begin position="103"/>
        <end position="154"/>
    </location>
</feature>
<accession>A0A6J5KXX3</accession>